<gene>
    <name evidence="7" type="ORF">EG850_01600</name>
</gene>
<dbReference type="InterPro" id="IPR048004">
    <property type="entry name" value="IS1249_transpos"/>
</dbReference>
<evidence type="ECO:0000256" key="3">
    <source>
        <dbReference type="ARBA" id="ARBA00022578"/>
    </source>
</evidence>
<dbReference type="OrthoDB" id="9793302at2"/>
<keyword evidence="8" id="KW-1185">Reference proteome</keyword>
<evidence type="ECO:0000256" key="2">
    <source>
        <dbReference type="ARBA" id="ARBA00010961"/>
    </source>
</evidence>
<evidence type="ECO:0000313" key="7">
    <source>
        <dbReference type="EMBL" id="RRJ88174.1"/>
    </source>
</evidence>
<dbReference type="EMBL" id="RQVS01000002">
    <property type="protein sequence ID" value="RRJ88174.1"/>
    <property type="molecule type" value="Genomic_DNA"/>
</dbReference>
<dbReference type="GO" id="GO:0003677">
    <property type="term" value="F:DNA binding"/>
    <property type="evidence" value="ECO:0007669"/>
    <property type="project" value="UniProtKB-KW"/>
</dbReference>
<evidence type="ECO:0000256" key="1">
    <source>
        <dbReference type="ARBA" id="ARBA00002190"/>
    </source>
</evidence>
<keyword evidence="4" id="KW-0238">DNA-binding</keyword>
<dbReference type="AlphaFoldDB" id="A0A3P3W081"/>
<sequence>MTVPNPTNTSTCLLCATRLVKNGTTSAGTQRWRCPRCGASSTRRRPDLTRRHELDRFLDWLTSKHAQSELPGTSARTFRRTTAWCWQIVPRLGPVETRHHHILLDGIYLGTWCLLIATTAGPQGLGHVLAWQWCATESHAAWSALLERIPAPTVAVCDGGTGLHSALRRHWPTTRVQRCIFHVQLGTRRHLTRNPRTDPGRRLLQLSRALSDIHDIDAAITWQQHLDTWWQAHGHLTKERTYHRHSGQWWYTHDRLRKAWHLLHRLNQQGVLFTYLEHGNARTTSALEGGINSGIRDLLRRHRGMPEAHLRRAAEWFLTLKELPRDQVYDLIPRVEPAPAPMEQPTRWSDRCPTTPPSPRTKGSGPARDGPDVANATRHTRRYTHFLAYKPEPASHQEK</sequence>
<feature type="region of interest" description="Disordered" evidence="6">
    <location>
        <begin position="336"/>
        <end position="399"/>
    </location>
</feature>
<reference evidence="7 8" key="1">
    <citation type="submission" date="2018-11" db="EMBL/GenBank/DDBJ databases">
        <title>YIM 102482-1 draft genome.</title>
        <authorList>
            <person name="Li G."/>
            <person name="Jiang Y."/>
        </authorList>
    </citation>
    <scope>NUCLEOTIDE SEQUENCE [LARGE SCALE GENOMIC DNA]</scope>
    <source>
        <strain evidence="7 8">YIM 102482-1</strain>
    </source>
</reference>
<dbReference type="GO" id="GO:0004803">
    <property type="term" value="F:transposase activity"/>
    <property type="evidence" value="ECO:0007669"/>
    <property type="project" value="InterPro"/>
</dbReference>
<comment type="similarity">
    <text evidence="2">Belongs to the transposase mutator family.</text>
</comment>
<dbReference type="InterPro" id="IPR001207">
    <property type="entry name" value="Transposase_mutator"/>
</dbReference>
<dbReference type="GO" id="GO:0006313">
    <property type="term" value="P:DNA transposition"/>
    <property type="evidence" value="ECO:0007669"/>
    <property type="project" value="InterPro"/>
</dbReference>
<proteinExistence type="inferred from homology"/>
<keyword evidence="5" id="KW-0233">DNA recombination</keyword>
<organism evidence="7 8">
    <name type="scientific">Gulosibacter macacae</name>
    <dbReference type="NCBI Taxonomy" id="2488791"/>
    <lineage>
        <taxon>Bacteria</taxon>
        <taxon>Bacillati</taxon>
        <taxon>Actinomycetota</taxon>
        <taxon>Actinomycetes</taxon>
        <taxon>Micrococcales</taxon>
        <taxon>Microbacteriaceae</taxon>
        <taxon>Gulosibacter</taxon>
    </lineage>
</organism>
<evidence type="ECO:0000313" key="8">
    <source>
        <dbReference type="Proteomes" id="UP000274391"/>
    </source>
</evidence>
<protein>
    <submittedName>
        <fullName evidence="7">IS1249 family transposase</fullName>
    </submittedName>
</protein>
<comment type="function">
    <text evidence="1">Required for the transposition of the insertion element.</text>
</comment>
<evidence type="ECO:0000256" key="6">
    <source>
        <dbReference type="SAM" id="MobiDB-lite"/>
    </source>
</evidence>
<dbReference type="NCBIfam" id="NF033544">
    <property type="entry name" value="transpos_IS1249"/>
    <property type="match status" value="1"/>
</dbReference>
<comment type="caution">
    <text evidence="7">The sequence shown here is derived from an EMBL/GenBank/DDBJ whole genome shotgun (WGS) entry which is preliminary data.</text>
</comment>
<dbReference type="Pfam" id="PF00872">
    <property type="entry name" value="Transposase_mut"/>
    <property type="match status" value="1"/>
</dbReference>
<name>A0A3P3W081_9MICO</name>
<evidence type="ECO:0000256" key="4">
    <source>
        <dbReference type="ARBA" id="ARBA00023125"/>
    </source>
</evidence>
<evidence type="ECO:0000256" key="5">
    <source>
        <dbReference type="ARBA" id="ARBA00023172"/>
    </source>
</evidence>
<keyword evidence="3" id="KW-0815">Transposition</keyword>
<dbReference type="Proteomes" id="UP000274391">
    <property type="component" value="Unassembled WGS sequence"/>
</dbReference>
<accession>A0A3P3W081</accession>